<organism evidence="1 2">
    <name type="scientific">Dactylosporangium cerinum</name>
    <dbReference type="NCBI Taxonomy" id="1434730"/>
    <lineage>
        <taxon>Bacteria</taxon>
        <taxon>Bacillati</taxon>
        <taxon>Actinomycetota</taxon>
        <taxon>Actinomycetes</taxon>
        <taxon>Micromonosporales</taxon>
        <taxon>Micromonosporaceae</taxon>
        <taxon>Dactylosporangium</taxon>
    </lineage>
</organism>
<dbReference type="Pfam" id="PF01042">
    <property type="entry name" value="Ribonuc_L-PSP"/>
    <property type="match status" value="1"/>
</dbReference>
<dbReference type="PANTHER" id="PTHR43857:SF1">
    <property type="entry name" value="YJGH FAMILY PROTEIN"/>
    <property type="match status" value="1"/>
</dbReference>
<dbReference type="GO" id="GO:0016787">
    <property type="term" value="F:hydrolase activity"/>
    <property type="evidence" value="ECO:0007669"/>
    <property type="project" value="UniProtKB-KW"/>
</dbReference>
<reference evidence="2" key="1">
    <citation type="journal article" date="2019" name="Int. J. Syst. Evol. Microbiol.">
        <title>The Global Catalogue of Microorganisms (GCM) 10K type strain sequencing project: providing services to taxonomists for standard genome sequencing and annotation.</title>
        <authorList>
            <consortium name="The Broad Institute Genomics Platform"/>
            <consortium name="The Broad Institute Genome Sequencing Center for Infectious Disease"/>
            <person name="Wu L."/>
            <person name="Ma J."/>
        </authorList>
    </citation>
    <scope>NUCLEOTIDE SEQUENCE [LARGE SCALE GENOMIC DNA]</scope>
    <source>
        <strain evidence="2">CGMCC 4.7152</strain>
    </source>
</reference>
<dbReference type="RefSeq" id="WP_380115685.1">
    <property type="nucleotide sequence ID" value="NZ_JBHSIU010000018.1"/>
</dbReference>
<keyword evidence="1" id="KW-0378">Hydrolase</keyword>
<dbReference type="InterPro" id="IPR006175">
    <property type="entry name" value="YjgF/YER057c/UK114"/>
</dbReference>
<dbReference type="EC" id="3.5.-.-" evidence="1"/>
<sequence>MNRRTYSPDHLSFEGFAQGVEVDGTVVVSGQVAIGPDGQLVGPGDPAAQAEQCFRNLTDVLSGFGLGLDSVMRINCYLTDRAHYPAYAAAKKKFLAGIDAAGTAVIADLLDERFLLEVEAIASGAHR</sequence>
<dbReference type="CDD" id="cd00448">
    <property type="entry name" value="YjgF_YER057c_UK114_family"/>
    <property type="match status" value="1"/>
</dbReference>
<accession>A0ABV9VVL6</accession>
<name>A0ABV9VVL6_9ACTN</name>
<proteinExistence type="predicted"/>
<dbReference type="PANTHER" id="PTHR43857">
    <property type="entry name" value="BLR7761 PROTEIN"/>
    <property type="match status" value="1"/>
</dbReference>
<evidence type="ECO:0000313" key="1">
    <source>
        <dbReference type="EMBL" id="MFC4999298.1"/>
    </source>
</evidence>
<evidence type="ECO:0000313" key="2">
    <source>
        <dbReference type="Proteomes" id="UP001595912"/>
    </source>
</evidence>
<dbReference type="Proteomes" id="UP001595912">
    <property type="component" value="Unassembled WGS sequence"/>
</dbReference>
<dbReference type="EMBL" id="JBHSIU010000018">
    <property type="protein sequence ID" value="MFC4999298.1"/>
    <property type="molecule type" value="Genomic_DNA"/>
</dbReference>
<comment type="caution">
    <text evidence="1">The sequence shown here is derived from an EMBL/GenBank/DDBJ whole genome shotgun (WGS) entry which is preliminary data.</text>
</comment>
<protein>
    <submittedName>
        <fullName evidence="1">RidA family protein</fullName>
        <ecNumber evidence="1">3.5.-.-</ecNumber>
    </submittedName>
</protein>
<dbReference type="SUPFAM" id="SSF55298">
    <property type="entry name" value="YjgF-like"/>
    <property type="match status" value="1"/>
</dbReference>
<dbReference type="Gene3D" id="3.30.1330.40">
    <property type="entry name" value="RutC-like"/>
    <property type="match status" value="1"/>
</dbReference>
<dbReference type="InterPro" id="IPR035959">
    <property type="entry name" value="RutC-like_sf"/>
</dbReference>
<gene>
    <name evidence="1" type="ORF">ACFPIJ_15795</name>
</gene>
<keyword evidence="2" id="KW-1185">Reference proteome</keyword>